<sequence>MNTPRIIELNNQRLLTTEQLAEFYGASEKQIKQNFNNNKDRFIERKHFYKLEGQELKDFKNRVENFDLVGRNANSLILWTKQGAGRHSKMLGTNRAWDMFDELEENYFNKQPKLPTSQRELAMLALSANEETNERVDVIEKEVADLKDNQKIGADDYGYLSRRVHQRVAEVARGFGKITKEQRGKLYKDINSGIKQITGVGTRSQLREKHYPMVIEYINDWEPSTATKTVVRQMSLDLNDIA</sequence>
<evidence type="ECO:0000259" key="2">
    <source>
        <dbReference type="Pfam" id="PF10552"/>
    </source>
</evidence>
<dbReference type="InterPro" id="IPR018873">
    <property type="entry name" value="KilA-N_DNA-bd_domain"/>
</dbReference>
<dbReference type="EMBL" id="BLEY01000021">
    <property type="protein sequence ID" value="GEU27908.1"/>
    <property type="molecule type" value="Genomic_DNA"/>
</dbReference>
<dbReference type="Pfam" id="PF10552">
    <property type="entry name" value="ORF6C"/>
    <property type="match status" value="1"/>
</dbReference>
<accession>A0A640NQ81</accession>
<gene>
    <name evidence="3" type="ORF">QuyetLC_22750</name>
</gene>
<name>A0A640NQ81_BACAN</name>
<reference evidence="3" key="2">
    <citation type="submission" date="2019-12" db="EMBL/GenBank/DDBJ databases">
        <authorList>
            <person name="Hoang T.H.H."/>
            <person name="Okutani A."/>
        </authorList>
    </citation>
    <scope>NUCLEOTIDE SEQUENCE</scope>
    <source>
        <strain evidence="3">QuyetLC</strain>
    </source>
</reference>
<feature type="domain" description="ORF6C" evidence="2">
    <location>
        <begin position="124"/>
        <end position="229"/>
    </location>
</feature>
<protein>
    <submittedName>
        <fullName evidence="3">Antirepressor</fullName>
    </submittedName>
</protein>
<dbReference type="AlphaFoldDB" id="A0A640NQ81"/>
<organism evidence="3">
    <name type="scientific">Bacillus anthracis</name>
    <name type="common">anthrax bacterium</name>
    <dbReference type="NCBI Taxonomy" id="1392"/>
    <lineage>
        <taxon>Bacteria</taxon>
        <taxon>Bacillati</taxon>
        <taxon>Bacillota</taxon>
        <taxon>Bacilli</taxon>
        <taxon>Bacillales</taxon>
        <taxon>Bacillaceae</taxon>
        <taxon>Bacillus</taxon>
        <taxon>Bacillus cereus group</taxon>
    </lineage>
</organism>
<proteinExistence type="predicted"/>
<dbReference type="InterPro" id="IPR018878">
    <property type="entry name" value="ORF6C_dom"/>
</dbReference>
<reference evidence="3" key="1">
    <citation type="submission" date="2019-12" db="EMBL/GenBank/DDBJ databases">
        <title>Epidemiological and comparative genomic analysis of Bacillus anthracis isolated from northern Vietnam.</title>
        <authorList>
            <person name="Hoang T.T.H."/>
            <person name="Dang D.A."/>
            <person name="Pham M.H."/>
            <person name="Luong M.H."/>
            <person name="Tran N.D."/>
            <person name="Nguyen T.H."/>
            <person name="Nguyen T.T."/>
            <person name="Inoue S."/>
            <person name="Morikawa S."/>
            <person name="Okutani A."/>
        </authorList>
    </citation>
    <scope>NUCLEOTIDE SEQUENCE</scope>
    <source>
        <strain evidence="3">QuyetLC</strain>
    </source>
</reference>
<feature type="domain" description="KilA-N DNA-binding" evidence="1">
    <location>
        <begin position="5"/>
        <end position="90"/>
    </location>
</feature>
<dbReference type="Pfam" id="PF10543">
    <property type="entry name" value="ORF6N"/>
    <property type="match status" value="1"/>
</dbReference>
<evidence type="ECO:0000313" key="3">
    <source>
        <dbReference type="EMBL" id="GEU27908.1"/>
    </source>
</evidence>
<evidence type="ECO:0000259" key="1">
    <source>
        <dbReference type="Pfam" id="PF10543"/>
    </source>
</evidence>
<comment type="caution">
    <text evidence="3">The sequence shown here is derived from an EMBL/GenBank/DDBJ whole genome shotgun (WGS) entry which is preliminary data.</text>
</comment>